<gene>
    <name evidence="2" type="ORF">CLOBOL_02905</name>
</gene>
<evidence type="ECO:0000313" key="2">
    <source>
        <dbReference type="EMBL" id="EDP16761.1"/>
    </source>
</evidence>
<dbReference type="AlphaFoldDB" id="A8RR37"/>
<dbReference type="EMBL" id="ABCC02000027">
    <property type="protein sequence ID" value="EDP16761.1"/>
    <property type="molecule type" value="Genomic_DNA"/>
</dbReference>
<keyword evidence="1" id="KW-0472">Membrane</keyword>
<evidence type="ECO:0000313" key="3">
    <source>
        <dbReference type="Proteomes" id="UP000005396"/>
    </source>
</evidence>
<reference evidence="2 3" key="1">
    <citation type="submission" date="2007-08" db="EMBL/GenBank/DDBJ databases">
        <authorList>
            <person name="Fulton L."/>
            <person name="Clifton S."/>
            <person name="Fulton B."/>
            <person name="Xu J."/>
            <person name="Minx P."/>
            <person name="Pepin K.H."/>
            <person name="Johnson M."/>
            <person name="Thiruvilangam P."/>
            <person name="Bhonagiri V."/>
            <person name="Nash W.E."/>
            <person name="Mardis E.R."/>
            <person name="Wilson R.K."/>
        </authorList>
    </citation>
    <scope>NUCLEOTIDE SEQUENCE [LARGE SCALE GENOMIC DNA]</scope>
    <source>
        <strain evidence="3">ATCC BAA-613 / DSM 15670 / CCUG 46953 / JCM 12243 / WAL 16351</strain>
    </source>
</reference>
<dbReference type="Proteomes" id="UP000005396">
    <property type="component" value="Unassembled WGS sequence"/>
</dbReference>
<protein>
    <submittedName>
        <fullName evidence="2">Uncharacterized protein</fullName>
    </submittedName>
</protein>
<keyword evidence="1" id="KW-0812">Transmembrane</keyword>
<comment type="caution">
    <text evidence="2">The sequence shown here is derived from an EMBL/GenBank/DDBJ whole genome shotgun (WGS) entry which is preliminary data.</text>
</comment>
<keyword evidence="1" id="KW-1133">Transmembrane helix</keyword>
<dbReference type="PaxDb" id="411902-CLOBOL_02905"/>
<name>A8RR37_ENTBW</name>
<reference evidence="2 3" key="2">
    <citation type="submission" date="2007-09" db="EMBL/GenBank/DDBJ databases">
        <title>Draft genome sequence of Clostridium bolteae (ATCC BAA-613).</title>
        <authorList>
            <person name="Sudarsanam P."/>
            <person name="Ley R."/>
            <person name="Guruge J."/>
            <person name="Turnbaugh P.J."/>
            <person name="Mahowald M."/>
            <person name="Liep D."/>
            <person name="Gordon J."/>
        </authorList>
    </citation>
    <scope>NUCLEOTIDE SEQUENCE [LARGE SCALE GENOMIC DNA]</scope>
    <source>
        <strain evidence="3">ATCC BAA-613 / DSM 15670 / CCUG 46953 / JCM 12243 / WAL 16351</strain>
    </source>
</reference>
<organism evidence="2 3">
    <name type="scientific">Enterocloster bolteae (strain ATCC BAA-613 / DSM 15670 / CCUG 46953 / JCM 12243 / WAL 16351)</name>
    <name type="common">Clostridium bolteae</name>
    <dbReference type="NCBI Taxonomy" id="411902"/>
    <lineage>
        <taxon>Bacteria</taxon>
        <taxon>Bacillati</taxon>
        <taxon>Bacillota</taxon>
        <taxon>Clostridia</taxon>
        <taxon>Lachnospirales</taxon>
        <taxon>Lachnospiraceae</taxon>
        <taxon>Enterocloster</taxon>
    </lineage>
</organism>
<evidence type="ECO:0000256" key="1">
    <source>
        <dbReference type="SAM" id="Phobius"/>
    </source>
</evidence>
<sequence>MFPANVFPAVLLLYYPLLPFFLCGPVLIPQKTEEIG</sequence>
<dbReference type="HOGENOM" id="CLU_3355389_0_0_9"/>
<proteinExistence type="predicted"/>
<accession>A8RR37</accession>
<feature type="transmembrane region" description="Helical" evidence="1">
    <location>
        <begin position="6"/>
        <end position="28"/>
    </location>
</feature>